<dbReference type="AlphaFoldDB" id="A0A820GN97"/>
<dbReference type="Proteomes" id="UP000663848">
    <property type="component" value="Unassembled WGS sequence"/>
</dbReference>
<reference evidence="3" key="1">
    <citation type="submission" date="2021-02" db="EMBL/GenBank/DDBJ databases">
        <authorList>
            <person name="Nowell W R."/>
        </authorList>
    </citation>
    <scope>NUCLEOTIDE SEQUENCE</scope>
</reference>
<dbReference type="EMBL" id="CAJOBP010000601">
    <property type="protein sequence ID" value="CAF4198955.1"/>
    <property type="molecule type" value="Genomic_DNA"/>
</dbReference>
<accession>A0A820GN97</accession>
<dbReference type="Proteomes" id="UP000663873">
    <property type="component" value="Unassembled WGS sequence"/>
</dbReference>
<feature type="region of interest" description="Disordered" evidence="1">
    <location>
        <begin position="82"/>
        <end position="101"/>
    </location>
</feature>
<gene>
    <name evidence="3" type="ORF">HFQ381_LOCUS12216</name>
    <name evidence="5" type="ORF">QYT958_LOCUS26446</name>
    <name evidence="4" type="ORF">TSG867_LOCUS29619</name>
    <name evidence="2" type="ORF">UJA718_LOCUS6425</name>
</gene>
<keyword evidence="7" id="KW-1185">Reference proteome</keyword>
<comment type="caution">
    <text evidence="3">The sequence shown here is derived from an EMBL/GenBank/DDBJ whole genome shotgun (WGS) entry which is preliminary data.</text>
</comment>
<evidence type="ECO:0000313" key="3">
    <source>
        <dbReference type="EMBL" id="CAF4279919.1"/>
    </source>
</evidence>
<evidence type="ECO:0000256" key="1">
    <source>
        <dbReference type="SAM" id="MobiDB-lite"/>
    </source>
</evidence>
<organism evidence="3 6">
    <name type="scientific">Rotaria socialis</name>
    <dbReference type="NCBI Taxonomy" id="392032"/>
    <lineage>
        <taxon>Eukaryota</taxon>
        <taxon>Metazoa</taxon>
        <taxon>Spiralia</taxon>
        <taxon>Gnathifera</taxon>
        <taxon>Rotifera</taxon>
        <taxon>Eurotatoria</taxon>
        <taxon>Bdelloidea</taxon>
        <taxon>Philodinida</taxon>
        <taxon>Philodinidae</taxon>
        <taxon>Rotaria</taxon>
    </lineage>
</organism>
<dbReference type="Proteomes" id="UP000663862">
    <property type="component" value="Unassembled WGS sequence"/>
</dbReference>
<name>A0A820GN97_9BILA</name>
<dbReference type="EMBL" id="CAJOBO010000728">
    <property type="protein sequence ID" value="CAF4279919.1"/>
    <property type="molecule type" value="Genomic_DNA"/>
</dbReference>
<protein>
    <submittedName>
        <fullName evidence="3">Uncharacterized protein</fullName>
    </submittedName>
</protein>
<dbReference type="EMBL" id="CAJOBQ010004247">
    <property type="protein sequence ID" value="CAF4631311.1"/>
    <property type="molecule type" value="Genomic_DNA"/>
</dbReference>
<evidence type="ECO:0000313" key="7">
    <source>
        <dbReference type="Proteomes" id="UP000663873"/>
    </source>
</evidence>
<dbReference type="EMBL" id="CAJOBR010006310">
    <property type="protein sequence ID" value="CAF4841289.1"/>
    <property type="molecule type" value="Genomic_DNA"/>
</dbReference>
<evidence type="ECO:0000313" key="6">
    <source>
        <dbReference type="Proteomes" id="UP000663851"/>
    </source>
</evidence>
<proteinExistence type="predicted"/>
<evidence type="ECO:0000313" key="2">
    <source>
        <dbReference type="EMBL" id="CAF4198955.1"/>
    </source>
</evidence>
<evidence type="ECO:0000313" key="5">
    <source>
        <dbReference type="EMBL" id="CAF4841289.1"/>
    </source>
</evidence>
<evidence type="ECO:0000313" key="4">
    <source>
        <dbReference type="EMBL" id="CAF4631311.1"/>
    </source>
</evidence>
<dbReference type="Proteomes" id="UP000663851">
    <property type="component" value="Unassembled WGS sequence"/>
</dbReference>
<sequence>MFDEDEEIDIYEINKKQKLLPTNSLHNQLNRIEQNILKKSEESLSSSCNMSLEDLRNNTNLTKNSPKIANLDAESRQNLMKSDENISGRSSQLSSFSDTKSTETTKSELIQRILYSFKPTINLQCSLDNTTDGSLSSINERIIPCQSLNLSNQIYIHFKDANELGLKPHTNDLLERINYANKCTCHRIEINFNNHILNQELSYKQKQSILRIVLRRQQIFDQYFSQTSA</sequence>